<keyword evidence="3" id="KW-0460">Magnesium</keyword>
<comment type="catalytic activity">
    <reaction evidence="3">
        <text>shikimate + ATP = 3-phosphoshikimate + ADP + H(+)</text>
        <dbReference type="Rhea" id="RHEA:13121"/>
        <dbReference type="ChEBI" id="CHEBI:15378"/>
        <dbReference type="ChEBI" id="CHEBI:30616"/>
        <dbReference type="ChEBI" id="CHEBI:36208"/>
        <dbReference type="ChEBI" id="CHEBI:145989"/>
        <dbReference type="ChEBI" id="CHEBI:456216"/>
        <dbReference type="EC" id="2.7.1.71"/>
    </reaction>
</comment>
<dbReference type="PRINTS" id="PR01100">
    <property type="entry name" value="SHIKIMTKNASE"/>
</dbReference>
<feature type="binding site" evidence="3">
    <location>
        <position position="282"/>
    </location>
    <ligand>
        <name>Mg(2+)</name>
        <dbReference type="ChEBI" id="CHEBI:18420"/>
    </ligand>
</feature>
<comment type="function">
    <text evidence="3">Catalyzes the specific phosphorylation of the 3-hydroxyl group of shikimic acid using ATP as a cosubstrate.</text>
</comment>
<feature type="domain" description="Shikimate dehydrogenase substrate binding N-terminal" evidence="4">
    <location>
        <begin position="11"/>
        <end position="85"/>
    </location>
</feature>
<dbReference type="Pfam" id="PF08501">
    <property type="entry name" value="Shikimate_dh_N"/>
    <property type="match status" value="1"/>
</dbReference>
<dbReference type="Proteomes" id="UP000199135">
    <property type="component" value="Unassembled WGS sequence"/>
</dbReference>
<evidence type="ECO:0000256" key="2">
    <source>
        <dbReference type="ARBA" id="ARBA00023141"/>
    </source>
</evidence>
<dbReference type="InterPro" id="IPR022893">
    <property type="entry name" value="Shikimate_DH_fam"/>
</dbReference>
<keyword evidence="3" id="KW-0479">Metal-binding</keyword>
<gene>
    <name evidence="3" type="primary">aroK</name>
    <name evidence="5" type="ORF">SAMN05216447_10666</name>
</gene>
<evidence type="ECO:0000313" key="5">
    <source>
        <dbReference type="EMBL" id="SEH58446.1"/>
    </source>
</evidence>
<feature type="binding site" evidence="3">
    <location>
        <position position="394"/>
    </location>
    <ligand>
        <name>substrate</name>
    </ligand>
</feature>
<dbReference type="Gene3D" id="3.40.50.10860">
    <property type="entry name" value="Leucine Dehydrogenase, chain A, domain 1"/>
    <property type="match status" value="1"/>
</dbReference>
<comment type="subunit">
    <text evidence="3">Monomer.</text>
</comment>
<comment type="caution">
    <text evidence="5">The sequence shown here is derived from an EMBL/GenBank/DDBJ whole genome shotgun (WGS) entry which is preliminary data.</text>
</comment>
<dbReference type="InterPro" id="IPR046346">
    <property type="entry name" value="Aminoacid_DH-like_N_sf"/>
</dbReference>
<dbReference type="RefSeq" id="WP_078686808.1">
    <property type="nucleotide sequence ID" value="NZ_FNWT01000006.1"/>
</dbReference>
<accession>A0A1H6JDK2</accession>
<keyword evidence="2 3" id="KW-0057">Aromatic amino acid biosynthesis</keyword>
<dbReference type="SUPFAM" id="SSF52540">
    <property type="entry name" value="P-loop containing nucleoside triphosphate hydrolases"/>
    <property type="match status" value="1"/>
</dbReference>
<evidence type="ECO:0000256" key="1">
    <source>
        <dbReference type="ARBA" id="ARBA00004871"/>
    </source>
</evidence>
<reference evidence="5 6" key="1">
    <citation type="submission" date="2016-10" db="EMBL/GenBank/DDBJ databases">
        <authorList>
            <person name="Varghese N."/>
            <person name="Submissions S."/>
        </authorList>
    </citation>
    <scope>NUCLEOTIDE SEQUENCE [LARGE SCALE GENOMIC DNA]</scope>
    <source>
        <strain evidence="5 6">WCP15</strain>
    </source>
</reference>
<feature type="binding site" evidence="3">
    <location>
        <position position="346"/>
    </location>
    <ligand>
        <name>substrate</name>
    </ligand>
</feature>
<feature type="binding site" evidence="3">
    <location>
        <position position="300"/>
    </location>
    <ligand>
        <name>substrate</name>
    </ligand>
</feature>
<keyword evidence="6" id="KW-1185">Reference proteome</keyword>
<dbReference type="HAMAP" id="MF_00109">
    <property type="entry name" value="Shikimate_kinase"/>
    <property type="match status" value="1"/>
</dbReference>
<dbReference type="PANTHER" id="PTHR21089">
    <property type="entry name" value="SHIKIMATE DEHYDROGENASE"/>
    <property type="match status" value="1"/>
</dbReference>
<keyword evidence="3" id="KW-0547">Nucleotide-binding</keyword>
<evidence type="ECO:0000313" key="6">
    <source>
        <dbReference type="Proteomes" id="UP000199135"/>
    </source>
</evidence>
<dbReference type="EC" id="2.7.1.71" evidence="3"/>
<comment type="pathway">
    <text evidence="1">Metabolic intermediate biosynthesis; chorismate biosynthesis; chorismate from D-erythrose 4-phosphate and phosphoenolpyruvate: step 4/7.</text>
</comment>
<dbReference type="Gene3D" id="3.40.50.300">
    <property type="entry name" value="P-loop containing nucleotide triphosphate hydrolases"/>
    <property type="match status" value="1"/>
</dbReference>
<proteinExistence type="inferred from homology"/>
<feature type="binding site" evidence="3">
    <location>
        <position position="379"/>
    </location>
    <ligand>
        <name>ATP</name>
        <dbReference type="ChEBI" id="CHEBI:30616"/>
    </ligand>
</feature>
<comment type="caution">
    <text evidence="3">Lacks conserved residue(s) required for the propagation of feature annotation.</text>
</comment>
<evidence type="ECO:0000256" key="3">
    <source>
        <dbReference type="HAMAP-Rule" id="MF_00109"/>
    </source>
</evidence>
<dbReference type="CDD" id="cd00464">
    <property type="entry name" value="SK"/>
    <property type="match status" value="1"/>
</dbReference>
<dbReference type="EMBL" id="FNWT01000006">
    <property type="protein sequence ID" value="SEH58446.1"/>
    <property type="molecule type" value="Genomic_DNA"/>
</dbReference>
<sequence length="427" mass="46359">MLPQNDLTFGLVGRKLGHSWSPQIHEMLGSAPYSLVELEPQEVEGFLRGGSWQGLNVTIPYKAVAAQVAGQTSERVRRLGVANTLVRRPDGTIFAENTDVLGFSWMLERFCRNSLCAEACEALRGAKALVLGSGGASQAVQMALRETSANVVVISRSGEERYETILERHADARLIVNATPVGMYPNCPATPIEPDVLQKMDDLAGVLDVVYNPERTGICLAAERLGIPSESGLAMLVSQAFWSSRLFQREALDDSLVETIEKDLRSRMRNIVLIGMPGVGKTTSGRQLARLLKRPFVDLDDAFELEIGSSPAEFIRSKGEASFRRRESEIAASYAERSGFVIACGGGIVTRPENYDLLHQNGTLVYLDRPIDALSTSGRPISQNRGVAELARERGPLYESWADLRLGCTGSPAGDAAAIASELGLTH</sequence>
<protein>
    <recommendedName>
        <fullName evidence="3">Shikimate kinase</fullName>
        <shortName evidence="3">SK</shortName>
        <ecNumber evidence="3">2.7.1.71</ecNumber>
    </recommendedName>
</protein>
<feature type="binding site" evidence="3">
    <location>
        <position position="324"/>
    </location>
    <ligand>
        <name>substrate</name>
    </ligand>
</feature>
<keyword evidence="3" id="KW-0808">Transferase</keyword>
<dbReference type="Gene3D" id="3.40.50.720">
    <property type="entry name" value="NAD(P)-binding Rossmann-like Domain"/>
    <property type="match status" value="1"/>
</dbReference>
<keyword evidence="3" id="KW-0067">ATP-binding</keyword>
<comment type="cofactor">
    <cofactor evidence="3">
        <name>Mg(2+)</name>
        <dbReference type="ChEBI" id="CHEBI:18420"/>
    </cofactor>
    <text evidence="3">Binds 1 Mg(2+) ion per subunit.</text>
</comment>
<dbReference type="InterPro" id="IPR036291">
    <property type="entry name" value="NAD(P)-bd_dom_sf"/>
</dbReference>
<dbReference type="InterPro" id="IPR031322">
    <property type="entry name" value="Shikimate/glucono_kinase"/>
</dbReference>
<organism evidence="5 6">
    <name type="scientific">Parafannyhessea umbonata</name>
    <dbReference type="NCBI Taxonomy" id="604330"/>
    <lineage>
        <taxon>Bacteria</taxon>
        <taxon>Bacillati</taxon>
        <taxon>Actinomycetota</taxon>
        <taxon>Coriobacteriia</taxon>
        <taxon>Coriobacteriales</taxon>
        <taxon>Atopobiaceae</taxon>
        <taxon>Parafannyhessea</taxon>
    </lineage>
</organism>
<comment type="subcellular location">
    <subcellularLocation>
        <location evidence="3">Cytoplasm</location>
    </subcellularLocation>
</comment>
<dbReference type="Pfam" id="PF01202">
    <property type="entry name" value="SKI"/>
    <property type="match status" value="1"/>
</dbReference>
<evidence type="ECO:0000259" key="4">
    <source>
        <dbReference type="Pfam" id="PF08501"/>
    </source>
</evidence>
<feature type="binding site" evidence="3">
    <location>
        <begin position="278"/>
        <end position="283"/>
    </location>
    <ligand>
        <name>ATP</name>
        <dbReference type="ChEBI" id="CHEBI:30616"/>
    </ligand>
</feature>
<comment type="pathway">
    <text evidence="3">Metabolic intermediate biosynthesis; chorismate biosynthesis; chorismate from D-erythrose 4-phosphate and phosphoenolpyruvate: step 5/7.</text>
</comment>
<keyword evidence="3" id="KW-0028">Amino-acid biosynthesis</keyword>
<comment type="similarity">
    <text evidence="3">Belongs to the shikimate kinase family.</text>
</comment>
<dbReference type="InterPro" id="IPR027417">
    <property type="entry name" value="P-loop_NTPase"/>
</dbReference>
<dbReference type="SUPFAM" id="SSF53223">
    <property type="entry name" value="Aminoacid dehydrogenase-like, N-terminal domain"/>
    <property type="match status" value="1"/>
</dbReference>
<dbReference type="InterPro" id="IPR013708">
    <property type="entry name" value="Shikimate_DH-bd_N"/>
</dbReference>
<dbReference type="GO" id="GO:0016301">
    <property type="term" value="F:kinase activity"/>
    <property type="evidence" value="ECO:0007669"/>
    <property type="project" value="UniProtKB-KW"/>
</dbReference>
<keyword evidence="3 5" id="KW-0418">Kinase</keyword>
<dbReference type="InterPro" id="IPR000623">
    <property type="entry name" value="Shikimate_kinase/TSH1"/>
</dbReference>
<keyword evidence="3" id="KW-0963">Cytoplasm</keyword>
<dbReference type="PANTHER" id="PTHR21089:SF1">
    <property type="entry name" value="BIFUNCTIONAL 3-DEHYDROQUINATE DEHYDRATASE_SHIKIMATE DEHYDROGENASE, CHLOROPLASTIC"/>
    <property type="match status" value="1"/>
</dbReference>
<dbReference type="SUPFAM" id="SSF51735">
    <property type="entry name" value="NAD(P)-binding Rossmann-fold domains"/>
    <property type="match status" value="1"/>
</dbReference>
<name>A0A1H6JDK2_9ACTN</name>